<sequence>MTKRRRRTAAVDEAPPSLSHTTVISVGRIWEISSPRRASCQTSLNRSTRSFLLTTKITVMRNSREHRDHPSSPGHGPFLLASKVAVASKISLAADFLVRSISSFRRRLFWIWD</sequence>
<gene>
    <name evidence="1" type="ORF">TIFTF001_029251</name>
</gene>
<proteinExistence type="predicted"/>
<evidence type="ECO:0000313" key="1">
    <source>
        <dbReference type="EMBL" id="GMN60158.1"/>
    </source>
</evidence>
<name>A0AA88DRK0_FICCA</name>
<evidence type="ECO:0000313" key="2">
    <source>
        <dbReference type="Proteomes" id="UP001187192"/>
    </source>
</evidence>
<dbReference type="AlphaFoldDB" id="A0AA88DRK0"/>
<organism evidence="1 2">
    <name type="scientific">Ficus carica</name>
    <name type="common">Common fig</name>
    <dbReference type="NCBI Taxonomy" id="3494"/>
    <lineage>
        <taxon>Eukaryota</taxon>
        <taxon>Viridiplantae</taxon>
        <taxon>Streptophyta</taxon>
        <taxon>Embryophyta</taxon>
        <taxon>Tracheophyta</taxon>
        <taxon>Spermatophyta</taxon>
        <taxon>Magnoliopsida</taxon>
        <taxon>eudicotyledons</taxon>
        <taxon>Gunneridae</taxon>
        <taxon>Pentapetalae</taxon>
        <taxon>rosids</taxon>
        <taxon>fabids</taxon>
        <taxon>Rosales</taxon>
        <taxon>Moraceae</taxon>
        <taxon>Ficeae</taxon>
        <taxon>Ficus</taxon>
    </lineage>
</organism>
<protein>
    <submittedName>
        <fullName evidence="1">Uncharacterized protein</fullName>
    </submittedName>
</protein>
<comment type="caution">
    <text evidence="1">The sequence shown here is derived from an EMBL/GenBank/DDBJ whole genome shotgun (WGS) entry which is preliminary data.</text>
</comment>
<dbReference type="Proteomes" id="UP001187192">
    <property type="component" value="Unassembled WGS sequence"/>
</dbReference>
<accession>A0AA88DRK0</accession>
<reference evidence="1" key="1">
    <citation type="submission" date="2023-07" db="EMBL/GenBank/DDBJ databases">
        <title>draft genome sequence of fig (Ficus carica).</title>
        <authorList>
            <person name="Takahashi T."/>
            <person name="Nishimura K."/>
        </authorList>
    </citation>
    <scope>NUCLEOTIDE SEQUENCE</scope>
</reference>
<keyword evidence="2" id="KW-1185">Reference proteome</keyword>
<dbReference type="EMBL" id="BTGU01000096">
    <property type="protein sequence ID" value="GMN60158.1"/>
    <property type="molecule type" value="Genomic_DNA"/>
</dbReference>